<dbReference type="Pfam" id="PF02611">
    <property type="entry name" value="CDH"/>
    <property type="match status" value="1"/>
</dbReference>
<dbReference type="InterPro" id="IPR003763">
    <property type="entry name" value="CDP-diacylglyc_Pase"/>
</dbReference>
<evidence type="ECO:0000256" key="16">
    <source>
        <dbReference type="ARBA" id="ARBA00032888"/>
    </source>
</evidence>
<keyword evidence="11 19" id="KW-1133">Transmembrane helix</keyword>
<comment type="similarity">
    <text evidence="5">Belongs to the Cdh family.</text>
</comment>
<evidence type="ECO:0000256" key="2">
    <source>
        <dbReference type="ARBA" id="ARBA00004162"/>
    </source>
</evidence>
<evidence type="ECO:0000256" key="5">
    <source>
        <dbReference type="ARBA" id="ARBA00006435"/>
    </source>
</evidence>
<keyword evidence="8" id="KW-0444">Lipid biosynthesis</keyword>
<accession>A0A1X2LU17</accession>
<evidence type="ECO:0000256" key="4">
    <source>
        <dbReference type="ARBA" id="ARBA00005189"/>
    </source>
</evidence>
<dbReference type="EMBL" id="NCXP01000014">
    <property type="protein sequence ID" value="OSC40433.1"/>
    <property type="molecule type" value="Genomic_DNA"/>
</dbReference>
<feature type="transmembrane region" description="Helical" evidence="19">
    <location>
        <begin position="38"/>
        <end position="62"/>
    </location>
</feature>
<keyword evidence="9 19" id="KW-0812">Transmembrane</keyword>
<organism evidence="20 21">
    <name type="scientific">Mycobacterium decipiens</name>
    <dbReference type="NCBI Taxonomy" id="1430326"/>
    <lineage>
        <taxon>Bacteria</taxon>
        <taxon>Bacillati</taxon>
        <taxon>Actinomycetota</taxon>
        <taxon>Actinomycetes</taxon>
        <taxon>Mycobacteriales</taxon>
        <taxon>Mycobacteriaceae</taxon>
        <taxon>Mycobacterium</taxon>
    </lineage>
</organism>
<comment type="subcellular location">
    <subcellularLocation>
        <location evidence="2">Cell membrane</location>
        <topology evidence="2">Single-pass membrane protein</topology>
    </subcellularLocation>
</comment>
<evidence type="ECO:0000256" key="11">
    <source>
        <dbReference type="ARBA" id="ARBA00022989"/>
    </source>
</evidence>
<dbReference type="GO" id="GO:0008715">
    <property type="term" value="F:CDP-diacylglycerol diphosphatase activity"/>
    <property type="evidence" value="ECO:0007669"/>
    <property type="project" value="UniProtKB-EC"/>
</dbReference>
<keyword evidence="10" id="KW-0378">Hydrolase</keyword>
<dbReference type="Gene3D" id="3.30.428.30">
    <property type="entry name" value="HIT family - CDH-like"/>
    <property type="match status" value="1"/>
</dbReference>
<proteinExistence type="inferred from homology"/>
<evidence type="ECO:0000313" key="21">
    <source>
        <dbReference type="Proteomes" id="UP000193247"/>
    </source>
</evidence>
<evidence type="ECO:0000256" key="13">
    <source>
        <dbReference type="ARBA" id="ARBA00023136"/>
    </source>
</evidence>
<evidence type="ECO:0000313" key="20">
    <source>
        <dbReference type="EMBL" id="OSC40433.1"/>
    </source>
</evidence>
<feature type="region of interest" description="Disordered" evidence="18">
    <location>
        <begin position="1"/>
        <end position="25"/>
    </location>
</feature>
<protein>
    <recommendedName>
        <fullName evidence="6">CDP-diacylglycerol diphosphatase</fullName>
        <ecNumber evidence="6">3.6.1.26</ecNumber>
    </recommendedName>
    <alternativeName>
        <fullName evidence="16">CDP-diacylglycerol phosphatidylhydrolase</fullName>
    </alternativeName>
    <alternativeName>
        <fullName evidence="17">CDP-diglyceride hydrolase</fullName>
    </alternativeName>
</protein>
<sequence length="311" mass="33400">MSDKRANQPDPDDYELRSPTTIDHRSTDRGVIRGRFAIAYRGVSTLLACCAVVAGGVLAVGASPQAAANPMLPPQPGNPRGPATAVWPLPACGSPQDDDPLWKLVEDVTPQQPGTNVKVVFPSNDRTMGYAIHRESSVNFLLMPAIRELGIECPNLLDPAAPQYFLDAFNELGLLAGYDWALGINSVKGRTQNQLHIHLATLQEAARNDIDDAVTNGQVPTDQSSWASAVISVMCRGFRAWNPASFPESWGSNLFAALDNEIVTPSNGDMGNEVLLVTANHVGSGYIVLNSDEVSRLNPSGVDYVDLLLNI</sequence>
<dbReference type="RefSeq" id="WP_085325427.1">
    <property type="nucleotide sequence ID" value="NZ_NCXP01000014.1"/>
</dbReference>
<dbReference type="AlphaFoldDB" id="A0A1X2LU17"/>
<name>A0A1X2LU17_9MYCO</name>
<dbReference type="InterPro" id="IPR036265">
    <property type="entry name" value="HIT-like_sf"/>
</dbReference>
<keyword evidence="12" id="KW-0443">Lipid metabolism</keyword>
<evidence type="ECO:0000256" key="1">
    <source>
        <dbReference type="ARBA" id="ARBA00001007"/>
    </source>
</evidence>
<reference evidence="20 21" key="1">
    <citation type="submission" date="2017-04" db="EMBL/GenBank/DDBJ databases">
        <title>The new phylogeny of genus Mycobacterium.</title>
        <authorList>
            <person name="Tortoli E."/>
            <person name="Trovato A."/>
            <person name="Cirillo D.M."/>
        </authorList>
    </citation>
    <scope>NUCLEOTIDE SEQUENCE [LARGE SCALE GENOMIC DNA]</scope>
    <source>
        <strain evidence="20 21">TBL 1200985</strain>
    </source>
</reference>
<evidence type="ECO:0000256" key="18">
    <source>
        <dbReference type="SAM" id="MobiDB-lite"/>
    </source>
</evidence>
<keyword evidence="13 19" id="KW-0472">Membrane</keyword>
<evidence type="ECO:0000256" key="12">
    <source>
        <dbReference type="ARBA" id="ARBA00023098"/>
    </source>
</evidence>
<dbReference type="UniPathway" id="UPA00609">
    <property type="reaction ID" value="UER00664"/>
</dbReference>
<evidence type="ECO:0000256" key="15">
    <source>
        <dbReference type="ARBA" id="ARBA00023264"/>
    </source>
</evidence>
<dbReference type="EC" id="3.6.1.26" evidence="6"/>
<evidence type="ECO:0000256" key="10">
    <source>
        <dbReference type="ARBA" id="ARBA00022801"/>
    </source>
</evidence>
<evidence type="ECO:0000256" key="6">
    <source>
        <dbReference type="ARBA" id="ARBA00012375"/>
    </source>
</evidence>
<comment type="pathway">
    <text evidence="4">Lipid metabolism.</text>
</comment>
<evidence type="ECO:0000256" key="7">
    <source>
        <dbReference type="ARBA" id="ARBA00022475"/>
    </source>
</evidence>
<evidence type="ECO:0000256" key="8">
    <source>
        <dbReference type="ARBA" id="ARBA00022516"/>
    </source>
</evidence>
<dbReference type="GO" id="GO:0005886">
    <property type="term" value="C:plasma membrane"/>
    <property type="evidence" value="ECO:0007669"/>
    <property type="project" value="UniProtKB-SubCell"/>
</dbReference>
<keyword evidence="14" id="KW-0594">Phospholipid biosynthesis</keyword>
<dbReference type="STRING" id="1430326.B8W66_12980"/>
<dbReference type="OrthoDB" id="481399at2"/>
<dbReference type="GO" id="GO:0008654">
    <property type="term" value="P:phospholipid biosynthetic process"/>
    <property type="evidence" value="ECO:0007669"/>
    <property type="project" value="UniProtKB-KW"/>
</dbReference>
<dbReference type="Proteomes" id="UP000193247">
    <property type="component" value="Unassembled WGS sequence"/>
</dbReference>
<evidence type="ECO:0000256" key="9">
    <source>
        <dbReference type="ARBA" id="ARBA00022692"/>
    </source>
</evidence>
<keyword evidence="7" id="KW-1003">Cell membrane</keyword>
<evidence type="ECO:0000256" key="17">
    <source>
        <dbReference type="ARBA" id="ARBA00032892"/>
    </source>
</evidence>
<evidence type="ECO:0000256" key="3">
    <source>
        <dbReference type="ARBA" id="ARBA00004927"/>
    </source>
</evidence>
<comment type="catalytic activity">
    <reaction evidence="1">
        <text>a CDP-1,2-diacyl-sn-glycerol + H2O = a 1,2-diacyl-sn-glycero-3-phosphate + CMP + 2 H(+)</text>
        <dbReference type="Rhea" id="RHEA:15221"/>
        <dbReference type="ChEBI" id="CHEBI:15377"/>
        <dbReference type="ChEBI" id="CHEBI:15378"/>
        <dbReference type="ChEBI" id="CHEBI:58332"/>
        <dbReference type="ChEBI" id="CHEBI:58608"/>
        <dbReference type="ChEBI" id="CHEBI:60377"/>
        <dbReference type="EC" id="3.6.1.26"/>
    </reaction>
</comment>
<keyword evidence="15" id="KW-1208">Phospholipid metabolism</keyword>
<evidence type="ECO:0000256" key="19">
    <source>
        <dbReference type="SAM" id="Phobius"/>
    </source>
</evidence>
<gene>
    <name evidence="20" type="ORF">B8W66_12980</name>
</gene>
<evidence type="ECO:0000256" key="14">
    <source>
        <dbReference type="ARBA" id="ARBA00023209"/>
    </source>
</evidence>
<comment type="caution">
    <text evidence="20">The sequence shown here is derived from an EMBL/GenBank/DDBJ whole genome shotgun (WGS) entry which is preliminary data.</text>
</comment>
<comment type="pathway">
    <text evidence="3">Phospholipid metabolism; CDP-diacylglycerol degradation; phosphatidate from CDP-diacylglycerol: step 1/1.</text>
</comment>
<keyword evidence="21" id="KW-1185">Reference proteome</keyword>
<dbReference type="SUPFAM" id="SSF54197">
    <property type="entry name" value="HIT-like"/>
    <property type="match status" value="1"/>
</dbReference>
<dbReference type="GO" id="GO:0046342">
    <property type="term" value="P:CDP-diacylglycerol catabolic process"/>
    <property type="evidence" value="ECO:0007669"/>
    <property type="project" value="UniProtKB-UniPathway"/>
</dbReference>